<feature type="chain" id="PRO_5034744666" description="Glutamate receptor" evidence="19">
    <location>
        <begin position="25"/>
        <end position="480"/>
    </location>
</feature>
<feature type="site" description="Interaction with the cone snail toxin Con-ikot-ikot" evidence="17">
    <location>
        <position position="292"/>
    </location>
</feature>
<evidence type="ECO:0000256" key="3">
    <source>
        <dbReference type="ARBA" id="ARBA00022475"/>
    </source>
</evidence>
<feature type="site" description="Interaction with the cone snail toxin Con-ikot-ikot" evidence="17">
    <location>
        <position position="380"/>
    </location>
</feature>
<dbReference type="GO" id="GO:0045211">
    <property type="term" value="C:postsynaptic membrane"/>
    <property type="evidence" value="ECO:0007669"/>
    <property type="project" value="UniProtKB-SubCell"/>
</dbReference>
<evidence type="ECO:0000256" key="8">
    <source>
        <dbReference type="ARBA" id="ARBA00023065"/>
    </source>
</evidence>
<evidence type="ECO:0000256" key="19">
    <source>
        <dbReference type="RuleBase" id="RU367118"/>
    </source>
</evidence>
<evidence type="ECO:0000259" key="21">
    <source>
        <dbReference type="SMART" id="SM00918"/>
    </source>
</evidence>
<evidence type="ECO:0000256" key="17">
    <source>
        <dbReference type="PIRSR" id="PIRSR601508-2"/>
    </source>
</evidence>
<feature type="binding site" evidence="16">
    <location>
        <position position="128"/>
    </location>
    <ligand>
        <name>L-glutamate</name>
        <dbReference type="ChEBI" id="CHEBI:29985"/>
    </ligand>
</feature>
<dbReference type="FunFam" id="3.40.190.10:FF:000364">
    <property type="entry name" value="Si:dkey-183j2.10"/>
    <property type="match status" value="1"/>
</dbReference>
<evidence type="ECO:0000256" key="14">
    <source>
        <dbReference type="ARBA" id="ARBA00023303"/>
    </source>
</evidence>
<evidence type="ECO:0000256" key="4">
    <source>
        <dbReference type="ARBA" id="ARBA00022692"/>
    </source>
</evidence>
<keyword evidence="18" id="KW-1015">Disulfide bond</keyword>
<name>A0A8C5S3G1_LATLA</name>
<keyword evidence="11" id="KW-0325">Glycoprotein</keyword>
<keyword evidence="7 19" id="KW-0770">Synapse</keyword>
<evidence type="ECO:0000256" key="10">
    <source>
        <dbReference type="ARBA" id="ARBA00023170"/>
    </source>
</evidence>
<dbReference type="AlphaFoldDB" id="A0A8C5S3G1"/>
<reference evidence="22" key="1">
    <citation type="submission" date="2025-08" db="UniProtKB">
        <authorList>
            <consortium name="Ensembl"/>
        </authorList>
    </citation>
    <scope>IDENTIFICATION</scope>
</reference>
<feature type="binding site" evidence="16">
    <location>
        <position position="334"/>
    </location>
    <ligand>
        <name>L-glutamate</name>
        <dbReference type="ChEBI" id="CHEBI:29985"/>
    </ligand>
</feature>
<evidence type="ECO:0000256" key="1">
    <source>
        <dbReference type="ARBA" id="ARBA00008685"/>
    </source>
</evidence>
<dbReference type="SMART" id="SM00918">
    <property type="entry name" value="Lig_chan-Glu_bd"/>
    <property type="match status" value="1"/>
</dbReference>
<accession>A0A8C5S3G1</accession>
<dbReference type="InterPro" id="IPR001508">
    <property type="entry name" value="Iono_Glu_rcpt_met"/>
</dbReference>
<feature type="site" description="Crucial to convey clamshell closure to channel opening" evidence="17">
    <location>
        <position position="265"/>
    </location>
</feature>
<keyword evidence="6 19" id="KW-1133">Transmembrane helix</keyword>
<dbReference type="InterPro" id="IPR015683">
    <property type="entry name" value="Ionotropic_Glu_rcpt"/>
</dbReference>
<evidence type="ECO:0000256" key="15">
    <source>
        <dbReference type="ARBA" id="ARBA00034104"/>
    </source>
</evidence>
<feature type="binding site" evidence="16">
    <location>
        <position position="287"/>
    </location>
    <ligand>
        <name>L-glutamate</name>
        <dbReference type="ChEBI" id="CHEBI:29985"/>
    </ligand>
</feature>
<dbReference type="SMART" id="SM00079">
    <property type="entry name" value="PBPe"/>
    <property type="match status" value="1"/>
</dbReference>
<evidence type="ECO:0000256" key="18">
    <source>
        <dbReference type="PIRSR" id="PIRSR601508-3"/>
    </source>
</evidence>
<evidence type="ECO:0000256" key="5">
    <source>
        <dbReference type="ARBA" id="ARBA00022729"/>
    </source>
</evidence>
<evidence type="ECO:0000259" key="20">
    <source>
        <dbReference type="SMART" id="SM00079"/>
    </source>
</evidence>
<evidence type="ECO:0000256" key="7">
    <source>
        <dbReference type="ARBA" id="ARBA00023018"/>
    </source>
</evidence>
<dbReference type="GO" id="GO:0038023">
    <property type="term" value="F:signaling receptor activity"/>
    <property type="evidence" value="ECO:0007669"/>
    <property type="project" value="InterPro"/>
</dbReference>
<keyword evidence="2 19" id="KW-0813">Transport</keyword>
<feature type="binding site" evidence="16">
    <location>
        <position position="286"/>
    </location>
    <ligand>
        <name>L-glutamate</name>
        <dbReference type="ChEBI" id="CHEBI:29985"/>
    </ligand>
</feature>
<evidence type="ECO:0000256" key="16">
    <source>
        <dbReference type="PIRSR" id="PIRSR601508-1"/>
    </source>
</evidence>
<keyword evidence="9 19" id="KW-0472">Membrane</keyword>
<feature type="transmembrane region" description="Helical" evidence="19">
    <location>
        <begin position="170"/>
        <end position="191"/>
    </location>
</feature>
<evidence type="ECO:0000256" key="11">
    <source>
        <dbReference type="ARBA" id="ARBA00023180"/>
    </source>
</evidence>
<evidence type="ECO:0000256" key="12">
    <source>
        <dbReference type="ARBA" id="ARBA00023257"/>
    </source>
</evidence>
<keyword evidence="3 19" id="KW-1003">Cell membrane</keyword>
<evidence type="ECO:0000313" key="23">
    <source>
        <dbReference type="Proteomes" id="UP000694406"/>
    </source>
</evidence>
<feature type="domain" description="Ionotropic glutamate receptor C-terminal" evidence="20">
    <location>
        <begin position="46"/>
        <end position="397"/>
    </location>
</feature>
<dbReference type="Gene3D" id="3.40.190.10">
    <property type="entry name" value="Periplasmic binding protein-like II"/>
    <property type="match status" value="3"/>
</dbReference>
<dbReference type="Ensembl" id="ENSLLTT00000012059.1">
    <property type="protein sequence ID" value="ENSLLTP00000011599.1"/>
    <property type="gene ID" value="ENSLLTG00000008922.1"/>
</dbReference>
<evidence type="ECO:0000256" key="13">
    <source>
        <dbReference type="ARBA" id="ARBA00023286"/>
    </source>
</evidence>
<evidence type="ECO:0000256" key="9">
    <source>
        <dbReference type="ARBA" id="ARBA00023136"/>
    </source>
</evidence>
<evidence type="ECO:0000256" key="2">
    <source>
        <dbReference type="ARBA" id="ARBA00022448"/>
    </source>
</evidence>
<dbReference type="SUPFAM" id="SSF53850">
    <property type="entry name" value="Periplasmic binding protein-like II"/>
    <property type="match status" value="1"/>
</dbReference>
<keyword evidence="13 19" id="KW-1071">Ligand-gated ion channel</keyword>
<evidence type="ECO:0000256" key="6">
    <source>
        <dbReference type="ARBA" id="ARBA00022989"/>
    </source>
</evidence>
<dbReference type="GeneTree" id="ENSGT00940000163942"/>
<dbReference type="GO" id="GO:0015276">
    <property type="term" value="F:ligand-gated monoatomic ion channel activity"/>
    <property type="evidence" value="ECO:0007669"/>
    <property type="project" value="InterPro"/>
</dbReference>
<feature type="transmembrane region" description="Helical" evidence="19">
    <location>
        <begin position="235"/>
        <end position="256"/>
    </location>
</feature>
<dbReference type="PRINTS" id="PR00177">
    <property type="entry name" value="NMDARECEPTOR"/>
</dbReference>
<comment type="subcellular location">
    <subcellularLocation>
        <location evidence="15 19">Postsynaptic cell membrane</location>
        <topology evidence="15 19">Multi-pass membrane protein</topology>
    </subcellularLocation>
</comment>
<dbReference type="PANTHER" id="PTHR18966">
    <property type="entry name" value="IONOTROPIC GLUTAMATE RECEPTOR"/>
    <property type="match status" value="1"/>
</dbReference>
<proteinExistence type="inferred from homology"/>
<feature type="transmembrane region" description="Helical" evidence="19">
    <location>
        <begin position="415"/>
        <end position="435"/>
    </location>
</feature>
<feature type="disulfide bond" evidence="18">
    <location>
        <begin position="346"/>
        <end position="399"/>
    </location>
</feature>
<comment type="similarity">
    <text evidence="1 19">Belongs to the glutamate-gated ion channel (TC 1.A.10.1) family.</text>
</comment>
<keyword evidence="5 19" id="KW-0732">Signal</keyword>
<dbReference type="InterPro" id="IPR019594">
    <property type="entry name" value="Glu/Gly-bd"/>
</dbReference>
<reference evidence="22" key="2">
    <citation type="submission" date="2025-09" db="UniProtKB">
        <authorList>
            <consortium name="Ensembl"/>
        </authorList>
    </citation>
    <scope>IDENTIFICATION</scope>
</reference>
<feature type="signal peptide" evidence="19">
    <location>
        <begin position="1"/>
        <end position="24"/>
    </location>
</feature>
<keyword evidence="23" id="KW-1185">Reference proteome</keyword>
<comment type="function">
    <text evidence="19">Receptor for glutamate that functions as a ligand-gated ion channel in the central nervous system and plays an important role in excitatory synaptic transmission. L-glutamate acts as an excitatory neurotransmitter at many synapses in the central nervous system.</text>
</comment>
<protein>
    <recommendedName>
        <fullName evidence="19">Glutamate receptor</fullName>
    </recommendedName>
</protein>
<sequence length="480" mass="53270">MGKALSFIFCASFLLLGQPKWTGATEGDFSHKDSISLGAGGKDVPMIYVTTILEDPYVMVRGPELEGYCIDLLEKLSEMLHFKYKVSIVKDGKYGTLGSNGSWLGMIGEVVRKEADLAVAPLTITSVREDVVDFTQPFLHTGIGILLQKEAALEEASLFHFLTPFTKETWASILLAYLLSSLCLFLAGRMSPSEWNGNQENDFTFLNSLWFGAGALTLQGTIPQPRSLSVRVISAIWWLFGIVVLAAYIAGFSFVLESATDHISIQDFEDLVKQRQLEFGTMEGSSTLQYFKNSKSPVQQLVYESMIKKDSVLTKNYQEAIQRVLDSNYAFIGESISQDLAVAQHCNLIRSPEVLGARGFGIATPKGSPWTSKLSVAILKLGESGDLDYLRSKWWESSCSHEDHDKWSPLKPQTLGGIFLLLALGLISGMLVAVIELSKQSRHTAEQEKKSCCSVFTKELSQRFHTRENKRQENAEKSKA</sequence>
<keyword evidence="4 19" id="KW-0812">Transmembrane</keyword>
<organism evidence="22 23">
    <name type="scientific">Laticauda laticaudata</name>
    <name type="common">Blue-ringed sea krait</name>
    <name type="synonym">Blue-lipped sea krait</name>
    <dbReference type="NCBI Taxonomy" id="8630"/>
    <lineage>
        <taxon>Eukaryota</taxon>
        <taxon>Metazoa</taxon>
        <taxon>Chordata</taxon>
        <taxon>Craniata</taxon>
        <taxon>Vertebrata</taxon>
        <taxon>Euteleostomi</taxon>
        <taxon>Lepidosauria</taxon>
        <taxon>Squamata</taxon>
        <taxon>Bifurcata</taxon>
        <taxon>Unidentata</taxon>
        <taxon>Episquamata</taxon>
        <taxon>Toxicofera</taxon>
        <taxon>Serpentes</taxon>
        <taxon>Colubroidea</taxon>
        <taxon>Elapidae</taxon>
        <taxon>Laticaudinae</taxon>
        <taxon>Laticauda</taxon>
    </lineage>
</organism>
<keyword evidence="8 19" id="KW-0406">Ion transport</keyword>
<feature type="binding site" evidence="16">
    <location>
        <position position="121"/>
    </location>
    <ligand>
        <name>L-glutamate</name>
        <dbReference type="ChEBI" id="CHEBI:29985"/>
    </ligand>
</feature>
<dbReference type="InterPro" id="IPR001320">
    <property type="entry name" value="Iontro_rcpt_C"/>
</dbReference>
<dbReference type="CDD" id="cd13685">
    <property type="entry name" value="PBP2_iGluR_non_NMDA_like"/>
    <property type="match status" value="1"/>
</dbReference>
<dbReference type="FunFam" id="1.10.287.70:FF:000143">
    <property type="entry name" value="Probable glutamate receptor"/>
    <property type="match status" value="1"/>
</dbReference>
<feature type="binding site" evidence="16">
    <location>
        <position position="123"/>
    </location>
    <ligand>
        <name>L-glutamate</name>
        <dbReference type="ChEBI" id="CHEBI:29985"/>
    </ligand>
</feature>
<dbReference type="Pfam" id="PF10613">
    <property type="entry name" value="Lig_chan-Glu_bd"/>
    <property type="match status" value="1"/>
</dbReference>
<dbReference type="Pfam" id="PF00060">
    <property type="entry name" value="Lig_chan"/>
    <property type="match status" value="1"/>
</dbReference>
<keyword evidence="10 19" id="KW-0675">Receptor</keyword>
<evidence type="ECO:0000313" key="22">
    <source>
        <dbReference type="Ensembl" id="ENSLLTP00000011599.1"/>
    </source>
</evidence>
<keyword evidence="12 19" id="KW-0628">Postsynaptic cell membrane</keyword>
<dbReference type="Proteomes" id="UP000694406">
    <property type="component" value="Unplaced"/>
</dbReference>
<feature type="domain" description="Ionotropic glutamate receptor L-glutamate and glycine-binding" evidence="21">
    <location>
        <begin position="56"/>
        <end position="112"/>
    </location>
</feature>
<keyword evidence="14 19" id="KW-0407">Ion channel</keyword>